<feature type="transmembrane region" description="Helical" evidence="5">
    <location>
        <begin position="39"/>
        <end position="64"/>
    </location>
</feature>
<feature type="transmembrane region" description="Helical" evidence="5">
    <location>
        <begin position="232"/>
        <end position="254"/>
    </location>
</feature>
<evidence type="ECO:0000256" key="2">
    <source>
        <dbReference type="ARBA" id="ARBA00022692"/>
    </source>
</evidence>
<feature type="transmembrane region" description="Helical" evidence="5">
    <location>
        <begin position="136"/>
        <end position="159"/>
    </location>
</feature>
<dbReference type="PROSITE" id="PS50929">
    <property type="entry name" value="ABC_TM1F"/>
    <property type="match status" value="1"/>
</dbReference>
<evidence type="ECO:0000256" key="4">
    <source>
        <dbReference type="ARBA" id="ARBA00023136"/>
    </source>
</evidence>
<keyword evidence="3 5" id="KW-1133">Transmembrane helix</keyword>
<dbReference type="InterPro" id="IPR036640">
    <property type="entry name" value="ABC1_TM_sf"/>
</dbReference>
<feature type="transmembrane region" description="Helical" evidence="5">
    <location>
        <begin position="70"/>
        <end position="90"/>
    </location>
</feature>
<evidence type="ECO:0000256" key="5">
    <source>
        <dbReference type="SAM" id="Phobius"/>
    </source>
</evidence>
<proteinExistence type="predicted"/>
<feature type="transmembrane region" description="Helical" evidence="5">
    <location>
        <begin position="260"/>
        <end position="285"/>
    </location>
</feature>
<comment type="subcellular location">
    <subcellularLocation>
        <location evidence="1">Cell membrane</location>
        <topology evidence="1">Multi-pass membrane protein</topology>
    </subcellularLocation>
</comment>
<evidence type="ECO:0000256" key="3">
    <source>
        <dbReference type="ARBA" id="ARBA00022989"/>
    </source>
</evidence>
<organism evidence="7 8">
    <name type="scientific">Flagellimonas algicola</name>
    <dbReference type="NCBI Taxonomy" id="2583815"/>
    <lineage>
        <taxon>Bacteria</taxon>
        <taxon>Pseudomonadati</taxon>
        <taxon>Bacteroidota</taxon>
        <taxon>Flavobacteriia</taxon>
        <taxon>Flavobacteriales</taxon>
        <taxon>Flavobacteriaceae</taxon>
        <taxon>Flagellimonas</taxon>
    </lineage>
</organism>
<dbReference type="Gene3D" id="1.20.1560.10">
    <property type="entry name" value="ABC transporter type 1, transmembrane domain"/>
    <property type="match status" value="1"/>
</dbReference>
<dbReference type="RefSeq" id="WP_138836985.1">
    <property type="nucleotide sequence ID" value="NZ_VCNI01000002.1"/>
</dbReference>
<gene>
    <name evidence="7" type="ORF">FGG15_13215</name>
</gene>
<dbReference type="Pfam" id="PF13748">
    <property type="entry name" value="ABC_membrane_3"/>
    <property type="match status" value="1"/>
</dbReference>
<evidence type="ECO:0000256" key="1">
    <source>
        <dbReference type="ARBA" id="ARBA00004651"/>
    </source>
</evidence>
<dbReference type="SUPFAM" id="SSF90123">
    <property type="entry name" value="ABC transporter transmembrane region"/>
    <property type="match status" value="1"/>
</dbReference>
<keyword evidence="8" id="KW-1185">Reference proteome</keyword>
<evidence type="ECO:0000313" key="8">
    <source>
        <dbReference type="Proteomes" id="UP000751614"/>
    </source>
</evidence>
<dbReference type="InterPro" id="IPR011527">
    <property type="entry name" value="ABC1_TM_dom"/>
</dbReference>
<feature type="domain" description="ABC transmembrane type-1" evidence="6">
    <location>
        <begin position="41"/>
        <end position="290"/>
    </location>
</feature>
<evidence type="ECO:0000313" key="7">
    <source>
        <dbReference type="EMBL" id="TMU55137.1"/>
    </source>
</evidence>
<sequence length="301" mass="34185">MLNGQHMFDKERIWKGIRKRLDSERVTLRSVLLEFKWKLSFVLILILVESAIELLIPLFIGFAIDSAINGSYIGALQLGALGVLIILIGGGRRFFDSRIYAKIYRRLGNAMLLKIDGNRSSIKTARLGMINEIVEFLENSLPILVSTIIGMIGVVIIIASLNLNVFYVGLVATFLVFLIYFLTSNRTTNLNSAYNNEFEKQVDVITTNDSTLLASHLKNMMKWNIKLSDLEVFNFSMSWLVLMAFLVLSIVFSVSTGNVAYGALFSLIIYVFQYIECIIALPVFYQNWLRLKEIKGRLEKL</sequence>
<protein>
    <recommendedName>
        <fullName evidence="6">ABC transmembrane type-1 domain-containing protein</fullName>
    </recommendedName>
</protein>
<keyword evidence="2 5" id="KW-0812">Transmembrane</keyword>
<reference evidence="7 8" key="1">
    <citation type="submission" date="2019-05" db="EMBL/GenBank/DDBJ databases">
        <title>Flagellimonas sp. AsT0115, sp. nov., isolated from a marine red algae, Asparagopsis taxiformis.</title>
        <authorList>
            <person name="Kim J."/>
            <person name="Jeong S.E."/>
            <person name="Jeon C.O."/>
        </authorList>
    </citation>
    <scope>NUCLEOTIDE SEQUENCE [LARGE SCALE GENOMIC DNA]</scope>
    <source>
        <strain evidence="7 8">AsT0115</strain>
    </source>
</reference>
<dbReference type="Proteomes" id="UP000751614">
    <property type="component" value="Unassembled WGS sequence"/>
</dbReference>
<evidence type="ECO:0000259" key="6">
    <source>
        <dbReference type="PROSITE" id="PS50929"/>
    </source>
</evidence>
<comment type="caution">
    <text evidence="7">The sequence shown here is derived from an EMBL/GenBank/DDBJ whole genome shotgun (WGS) entry which is preliminary data.</text>
</comment>
<name>A0ABY2WJX4_9FLAO</name>
<keyword evidence="4 5" id="KW-0472">Membrane</keyword>
<feature type="transmembrane region" description="Helical" evidence="5">
    <location>
        <begin position="165"/>
        <end position="183"/>
    </location>
</feature>
<dbReference type="EMBL" id="VCNI01000002">
    <property type="protein sequence ID" value="TMU55137.1"/>
    <property type="molecule type" value="Genomic_DNA"/>
</dbReference>
<accession>A0ABY2WJX4</accession>